<name>A0A192H3V5_9LACO</name>
<dbReference type="Proteomes" id="UP000078582">
    <property type="component" value="Chromosome"/>
</dbReference>
<evidence type="ECO:0000313" key="1">
    <source>
        <dbReference type="EMBL" id="ANK62651.1"/>
    </source>
</evidence>
<gene>
    <name evidence="1" type="ORF">AYR53_07615</name>
</gene>
<dbReference type="GeneID" id="42982119"/>
<sequence>MTWEHFLEHRVDDQKGDGHSVTVDVPNAKEQLTLKIDADVYATLAKENGKLEQLVKHLLSRHRKQTTKETIVINKRNLRIFL</sequence>
<evidence type="ECO:0000313" key="2">
    <source>
        <dbReference type="Proteomes" id="UP000078582"/>
    </source>
</evidence>
<dbReference type="STRING" id="375175.AYR53_07615"/>
<reference evidence="1 2" key="1">
    <citation type="submission" date="2016-03" db="EMBL/GenBank/DDBJ databases">
        <title>Pediococcus and Lactobacillus from brewery environment - whole genome sequencing and assembly.</title>
        <authorList>
            <person name="Behr J."/>
            <person name="Geissler A.J."/>
            <person name="Vogel R.F."/>
        </authorList>
    </citation>
    <scope>NUCLEOTIDE SEQUENCE [LARGE SCALE GENOMIC DNA]</scope>
    <source>
        <strain evidence="1 2">TMW 1.1989</strain>
    </source>
</reference>
<organism evidence="1 2">
    <name type="scientific">Loigolactobacillus backii</name>
    <dbReference type="NCBI Taxonomy" id="375175"/>
    <lineage>
        <taxon>Bacteria</taxon>
        <taxon>Bacillati</taxon>
        <taxon>Bacillota</taxon>
        <taxon>Bacilli</taxon>
        <taxon>Lactobacillales</taxon>
        <taxon>Lactobacillaceae</taxon>
        <taxon>Loigolactobacillus</taxon>
    </lineage>
</organism>
<dbReference type="AlphaFoldDB" id="A0A192H3V5"/>
<proteinExistence type="predicted"/>
<dbReference type="OrthoDB" id="2297894at2"/>
<accession>A0A192H3V5</accession>
<keyword evidence="2" id="KW-1185">Reference proteome</keyword>
<protein>
    <submittedName>
        <fullName evidence="1">Uncharacterized protein</fullName>
    </submittedName>
</protein>
<dbReference type="RefSeq" id="WP_068223461.1">
    <property type="nucleotide sequence ID" value="NZ_CP014623.1"/>
</dbReference>
<dbReference type="EMBL" id="CP014873">
    <property type="protein sequence ID" value="ANK62651.1"/>
    <property type="molecule type" value="Genomic_DNA"/>
</dbReference>
<dbReference type="KEGG" id="lbt:AYR52_02495"/>